<gene>
    <name evidence="2" type="ORF">AB6A40_006180</name>
</gene>
<proteinExistence type="predicted"/>
<name>A0ABD6EJQ0_9BILA</name>
<dbReference type="Proteomes" id="UP001608902">
    <property type="component" value="Unassembled WGS sequence"/>
</dbReference>
<keyword evidence="1" id="KW-0812">Transmembrane</keyword>
<evidence type="ECO:0000256" key="1">
    <source>
        <dbReference type="SAM" id="Phobius"/>
    </source>
</evidence>
<reference evidence="2 3" key="1">
    <citation type="submission" date="2024-08" db="EMBL/GenBank/DDBJ databases">
        <title>Gnathostoma spinigerum genome.</title>
        <authorList>
            <person name="Gonzalez-Bertolin B."/>
            <person name="Monzon S."/>
            <person name="Zaballos A."/>
            <person name="Jimenez P."/>
            <person name="Dekumyoy P."/>
            <person name="Varona S."/>
            <person name="Cuesta I."/>
            <person name="Sumanam S."/>
            <person name="Adisakwattana P."/>
            <person name="Gasser R.B."/>
            <person name="Hernandez-Gonzalez A."/>
            <person name="Young N.D."/>
            <person name="Perteguer M.J."/>
        </authorList>
    </citation>
    <scope>NUCLEOTIDE SEQUENCE [LARGE SCALE GENOMIC DNA]</scope>
    <source>
        <strain evidence="2">AL3</strain>
        <tissue evidence="2">Liver</tissue>
    </source>
</reference>
<evidence type="ECO:0000313" key="3">
    <source>
        <dbReference type="Proteomes" id="UP001608902"/>
    </source>
</evidence>
<sequence length="116" mass="13227">MMTTGKSQRQICFKKNFVDILGTAAFLSVLFLLSATFLRHFGNVFGPFLRHTLNFSDTICNEYEVADEREEKESRSPFPTTPFVQLILVIAVKKQSMDSFDYMMISPRFIPSSIGS</sequence>
<protein>
    <submittedName>
        <fullName evidence="2">Uncharacterized protein</fullName>
    </submittedName>
</protein>
<dbReference type="AlphaFoldDB" id="A0ABD6EJQ0"/>
<keyword evidence="1" id="KW-0472">Membrane</keyword>
<keyword evidence="3" id="KW-1185">Reference proteome</keyword>
<keyword evidence="1" id="KW-1133">Transmembrane helix</keyword>
<comment type="caution">
    <text evidence="2">The sequence shown here is derived from an EMBL/GenBank/DDBJ whole genome shotgun (WGS) entry which is preliminary data.</text>
</comment>
<feature type="transmembrane region" description="Helical" evidence="1">
    <location>
        <begin position="20"/>
        <end position="38"/>
    </location>
</feature>
<dbReference type="EMBL" id="JBGFUD010004235">
    <property type="protein sequence ID" value="MFH4979471.1"/>
    <property type="molecule type" value="Genomic_DNA"/>
</dbReference>
<organism evidence="2 3">
    <name type="scientific">Gnathostoma spinigerum</name>
    <dbReference type="NCBI Taxonomy" id="75299"/>
    <lineage>
        <taxon>Eukaryota</taxon>
        <taxon>Metazoa</taxon>
        <taxon>Ecdysozoa</taxon>
        <taxon>Nematoda</taxon>
        <taxon>Chromadorea</taxon>
        <taxon>Rhabditida</taxon>
        <taxon>Spirurina</taxon>
        <taxon>Gnathostomatomorpha</taxon>
        <taxon>Gnathostomatoidea</taxon>
        <taxon>Gnathostomatidae</taxon>
        <taxon>Gnathostoma</taxon>
    </lineage>
</organism>
<evidence type="ECO:0000313" key="2">
    <source>
        <dbReference type="EMBL" id="MFH4979471.1"/>
    </source>
</evidence>
<accession>A0ABD6EJQ0</accession>